<dbReference type="GO" id="GO:0015891">
    <property type="term" value="P:siderophore transport"/>
    <property type="evidence" value="ECO:0007669"/>
    <property type="project" value="InterPro"/>
</dbReference>
<feature type="domain" description="TonB C-terminal" evidence="12">
    <location>
        <begin position="156"/>
        <end position="245"/>
    </location>
</feature>
<sequence length="245" mass="25878">MNQRHFTQSAFSLLASTALHGAALLVLLGMTTGEPANSQALQGKTAALTLHMVSASSPAPSPDSPTERLLPTSQREDPLPVNDRGRRQSAATKPPRKTTPPQKKTPTSRPASALSPVAAAGQSANRGQDRQESEEGIAAQTSQRPMIGSGDDEKAAYAARLRSEIESHKRYPQRAKQARTGGVVNVRFNVGDDGSLTDPQLVSSSGNRDLDNAALQAVRQSNAVGPRPPGFGRSASVNIRFSLRG</sequence>
<gene>
    <name evidence="13" type="primary">tonB_4</name>
    <name evidence="13" type="ORF">PWN146_05041</name>
</gene>
<evidence type="ECO:0000256" key="7">
    <source>
        <dbReference type="ARBA" id="ARBA00022927"/>
    </source>
</evidence>
<comment type="function">
    <text evidence="10">Interacts with outer membrane receptor proteins that carry out high-affinity binding and energy dependent uptake into the periplasmic space of specific substrates. It could act to transduce energy from the cytoplasmic membrane to specific energy-requiring processes in the outer membrane, resulting in the release into the periplasm of ligands bound by these outer membrane proteins.</text>
</comment>
<evidence type="ECO:0000256" key="2">
    <source>
        <dbReference type="ARBA" id="ARBA00006555"/>
    </source>
</evidence>
<evidence type="ECO:0000256" key="11">
    <source>
        <dbReference type="SAM" id="MobiDB-lite"/>
    </source>
</evidence>
<keyword evidence="5 10" id="KW-0997">Cell inner membrane</keyword>
<protein>
    <recommendedName>
        <fullName evidence="10">Protein TonB</fullName>
    </recommendedName>
</protein>
<dbReference type="EMBL" id="LT575490">
    <property type="protein sequence ID" value="SAY46275.1"/>
    <property type="molecule type" value="Genomic_DNA"/>
</dbReference>
<dbReference type="InterPro" id="IPR006260">
    <property type="entry name" value="TonB/TolA_C"/>
</dbReference>
<evidence type="ECO:0000256" key="3">
    <source>
        <dbReference type="ARBA" id="ARBA00022448"/>
    </source>
</evidence>
<keyword evidence="6" id="KW-0812">Transmembrane</keyword>
<dbReference type="SUPFAM" id="SSF74653">
    <property type="entry name" value="TolA/TonB C-terminal domain"/>
    <property type="match status" value="1"/>
</dbReference>
<dbReference type="GO" id="GO:0015031">
    <property type="term" value="P:protein transport"/>
    <property type="evidence" value="ECO:0007669"/>
    <property type="project" value="UniProtKB-UniRule"/>
</dbReference>
<dbReference type="InterPro" id="IPR037682">
    <property type="entry name" value="TonB_C"/>
</dbReference>
<keyword evidence="9" id="KW-0472">Membrane</keyword>
<evidence type="ECO:0000259" key="12">
    <source>
        <dbReference type="PROSITE" id="PS52015"/>
    </source>
</evidence>
<accession>A0A1C3HMN4</accession>
<name>A0A1C3HMN4_SERMA</name>
<evidence type="ECO:0000256" key="10">
    <source>
        <dbReference type="RuleBase" id="RU362123"/>
    </source>
</evidence>
<comment type="similarity">
    <text evidence="2 10">Belongs to the TonB family.</text>
</comment>
<dbReference type="InterPro" id="IPR003538">
    <property type="entry name" value="TonB"/>
</dbReference>
<feature type="compositionally biased region" description="Basic and acidic residues" evidence="11">
    <location>
        <begin position="74"/>
        <end position="86"/>
    </location>
</feature>
<proteinExistence type="inferred from homology"/>
<keyword evidence="4 10" id="KW-1003">Cell membrane</keyword>
<dbReference type="PANTHER" id="PTHR33446:SF2">
    <property type="entry name" value="PROTEIN TONB"/>
    <property type="match status" value="1"/>
</dbReference>
<reference evidence="13" key="1">
    <citation type="submission" date="2016-05" db="EMBL/GenBank/DDBJ databases">
        <authorList>
            <person name="Cock P.J.A."/>
            <person name="Cock P.J.A."/>
        </authorList>
    </citation>
    <scope>NUCLEOTIDE SEQUENCE</scope>
    <source>
        <strain evidence="13">PWN146_assembly</strain>
    </source>
</reference>
<evidence type="ECO:0000313" key="13">
    <source>
        <dbReference type="EMBL" id="SAY46275.1"/>
    </source>
</evidence>
<evidence type="ECO:0000256" key="8">
    <source>
        <dbReference type="ARBA" id="ARBA00022989"/>
    </source>
</evidence>
<evidence type="ECO:0000256" key="9">
    <source>
        <dbReference type="ARBA" id="ARBA00023136"/>
    </source>
</evidence>
<dbReference type="PANTHER" id="PTHR33446">
    <property type="entry name" value="PROTEIN TONB-RELATED"/>
    <property type="match status" value="1"/>
</dbReference>
<keyword evidence="7 10" id="KW-0653">Protein transport</keyword>
<organism evidence="13">
    <name type="scientific">Serratia marcescens</name>
    <dbReference type="NCBI Taxonomy" id="615"/>
    <lineage>
        <taxon>Bacteria</taxon>
        <taxon>Pseudomonadati</taxon>
        <taxon>Pseudomonadota</taxon>
        <taxon>Gammaproteobacteria</taxon>
        <taxon>Enterobacterales</taxon>
        <taxon>Yersiniaceae</taxon>
        <taxon>Serratia</taxon>
    </lineage>
</organism>
<dbReference type="GO" id="GO:0030288">
    <property type="term" value="C:outer membrane-bounded periplasmic space"/>
    <property type="evidence" value="ECO:0007669"/>
    <property type="project" value="InterPro"/>
</dbReference>
<dbReference type="GO" id="GO:0055085">
    <property type="term" value="P:transmembrane transport"/>
    <property type="evidence" value="ECO:0007669"/>
    <property type="project" value="InterPro"/>
</dbReference>
<evidence type="ECO:0000256" key="1">
    <source>
        <dbReference type="ARBA" id="ARBA00004383"/>
    </source>
</evidence>
<feature type="region of interest" description="Disordered" evidence="11">
    <location>
        <begin position="54"/>
        <end position="153"/>
    </location>
</feature>
<dbReference type="InterPro" id="IPR051045">
    <property type="entry name" value="TonB-dependent_transducer"/>
</dbReference>
<keyword evidence="8" id="KW-1133">Transmembrane helix</keyword>
<keyword evidence="3 10" id="KW-0813">Transport</keyword>
<dbReference type="GO" id="GO:0098797">
    <property type="term" value="C:plasma membrane protein complex"/>
    <property type="evidence" value="ECO:0007669"/>
    <property type="project" value="TreeGrafter"/>
</dbReference>
<dbReference type="NCBIfam" id="TIGR01352">
    <property type="entry name" value="tonB_Cterm"/>
    <property type="match status" value="1"/>
</dbReference>
<dbReference type="PROSITE" id="PS52015">
    <property type="entry name" value="TONB_CTD"/>
    <property type="match status" value="1"/>
</dbReference>
<dbReference type="Pfam" id="PF03544">
    <property type="entry name" value="TonB_C"/>
    <property type="match status" value="1"/>
</dbReference>
<dbReference type="AlphaFoldDB" id="A0A1C3HMN4"/>
<dbReference type="Gene3D" id="3.30.1150.10">
    <property type="match status" value="1"/>
</dbReference>
<evidence type="ECO:0000256" key="5">
    <source>
        <dbReference type="ARBA" id="ARBA00022519"/>
    </source>
</evidence>
<evidence type="ECO:0000256" key="4">
    <source>
        <dbReference type="ARBA" id="ARBA00022475"/>
    </source>
</evidence>
<keyword evidence="10" id="KW-0735">Signal-anchor</keyword>
<dbReference type="GO" id="GO:0031992">
    <property type="term" value="F:energy transducer activity"/>
    <property type="evidence" value="ECO:0007669"/>
    <property type="project" value="InterPro"/>
</dbReference>
<evidence type="ECO:0000256" key="6">
    <source>
        <dbReference type="ARBA" id="ARBA00022692"/>
    </source>
</evidence>
<comment type="subcellular location">
    <subcellularLocation>
        <location evidence="1 10">Cell inner membrane</location>
        <topology evidence="1 10">Single-pass membrane protein</topology>
        <orientation evidence="1 10">Periplasmic side</orientation>
    </subcellularLocation>
</comment>
<dbReference type="PRINTS" id="PR01374">
    <property type="entry name" value="TONBPROTEIN"/>
</dbReference>